<feature type="chain" id="PRO_5020698935" evidence="2">
    <location>
        <begin position="22"/>
        <end position="275"/>
    </location>
</feature>
<reference evidence="4" key="1">
    <citation type="journal article" date="2018" name="Nat. Microbiol.">
        <title>Leveraging single-cell genomics to expand the fungal tree of life.</title>
        <authorList>
            <person name="Ahrendt S.R."/>
            <person name="Quandt C.A."/>
            <person name="Ciobanu D."/>
            <person name="Clum A."/>
            <person name="Salamov A."/>
            <person name="Andreopoulos B."/>
            <person name="Cheng J.F."/>
            <person name="Woyke T."/>
            <person name="Pelin A."/>
            <person name="Henrissat B."/>
            <person name="Reynolds N.K."/>
            <person name="Benny G.L."/>
            <person name="Smith M.E."/>
            <person name="James T.Y."/>
            <person name="Grigoriev I.V."/>
        </authorList>
    </citation>
    <scope>NUCLEOTIDE SEQUENCE [LARGE SCALE GENOMIC DNA]</scope>
    <source>
        <strain evidence="4">ATCC 52028</strain>
    </source>
</reference>
<proteinExistence type="predicted"/>
<name>A0A4P9X245_9FUNG</name>
<keyword evidence="2" id="KW-0732">Signal</keyword>
<dbReference type="AlphaFoldDB" id="A0A4P9X245"/>
<evidence type="ECO:0000256" key="1">
    <source>
        <dbReference type="SAM" id="MobiDB-lite"/>
    </source>
</evidence>
<feature type="region of interest" description="Disordered" evidence="1">
    <location>
        <begin position="179"/>
        <end position="232"/>
    </location>
</feature>
<gene>
    <name evidence="3" type="ORF">CXG81DRAFT_20781</name>
</gene>
<dbReference type="Proteomes" id="UP000274922">
    <property type="component" value="Unassembled WGS sequence"/>
</dbReference>
<feature type="region of interest" description="Disordered" evidence="1">
    <location>
        <begin position="29"/>
        <end position="61"/>
    </location>
</feature>
<accession>A0A4P9X245</accession>
<organism evidence="3 4">
    <name type="scientific">Caulochytrium protostelioides</name>
    <dbReference type="NCBI Taxonomy" id="1555241"/>
    <lineage>
        <taxon>Eukaryota</taxon>
        <taxon>Fungi</taxon>
        <taxon>Fungi incertae sedis</taxon>
        <taxon>Chytridiomycota</taxon>
        <taxon>Chytridiomycota incertae sedis</taxon>
        <taxon>Chytridiomycetes</taxon>
        <taxon>Caulochytriales</taxon>
        <taxon>Caulochytriaceae</taxon>
        <taxon>Caulochytrium</taxon>
    </lineage>
</organism>
<feature type="region of interest" description="Disordered" evidence="1">
    <location>
        <begin position="127"/>
        <end position="160"/>
    </location>
</feature>
<keyword evidence="4" id="KW-1185">Reference proteome</keyword>
<evidence type="ECO:0000313" key="3">
    <source>
        <dbReference type="EMBL" id="RKO99088.1"/>
    </source>
</evidence>
<dbReference type="EMBL" id="ML014321">
    <property type="protein sequence ID" value="RKO99088.1"/>
    <property type="molecule type" value="Genomic_DNA"/>
</dbReference>
<feature type="signal peptide" evidence="2">
    <location>
        <begin position="1"/>
        <end position="21"/>
    </location>
</feature>
<feature type="compositionally biased region" description="Polar residues" evidence="1">
    <location>
        <begin position="136"/>
        <end position="148"/>
    </location>
</feature>
<feature type="compositionally biased region" description="Low complexity" evidence="1">
    <location>
        <begin position="41"/>
        <end position="51"/>
    </location>
</feature>
<feature type="compositionally biased region" description="Low complexity" evidence="1">
    <location>
        <begin position="195"/>
        <end position="209"/>
    </location>
</feature>
<evidence type="ECO:0000256" key="2">
    <source>
        <dbReference type="SAM" id="SignalP"/>
    </source>
</evidence>
<protein>
    <submittedName>
        <fullName evidence="3">Uncharacterized protein</fullName>
    </submittedName>
</protein>
<evidence type="ECO:0000313" key="4">
    <source>
        <dbReference type="Proteomes" id="UP000274922"/>
    </source>
</evidence>
<sequence>MTALWLLRLLAALLVVPTLVAVGAPLSPEQEAAAPGDLPRSRSSSISSDSSANLLTDDLSDLPVRDLPTVPDMGPTTAVIGFAPDAIRRVQRTPEGTPSNEMVGKAKGRLSSLENAIMSSGALTREPAAVPHRPSGNAQENSFQQTAMGKNHEPPSTSPPYEVVQSLLVVPRFGAPRGVEPFTGIHEKPPSRARGPGSSEAAPSAPSAPVAWTAKGRTGPSDPAPSNSGKGCVAQKLSKVMNNAKDVLSLWKRRSKVRRAALFDAEAAVATPGTP</sequence>